<evidence type="ECO:0000256" key="2">
    <source>
        <dbReference type="ARBA" id="ARBA00022857"/>
    </source>
</evidence>
<evidence type="ECO:0000313" key="6">
    <source>
        <dbReference type="Proteomes" id="UP001360953"/>
    </source>
</evidence>
<dbReference type="PRINTS" id="PR00069">
    <property type="entry name" value="ALDKETRDTASE"/>
</dbReference>
<dbReference type="Pfam" id="PF00248">
    <property type="entry name" value="Aldo_ket_red"/>
    <property type="match status" value="1"/>
</dbReference>
<dbReference type="PANTHER" id="PTHR43827:SF3">
    <property type="entry name" value="NADP-DEPENDENT OXIDOREDUCTASE DOMAIN-CONTAINING PROTEIN"/>
    <property type="match status" value="1"/>
</dbReference>
<evidence type="ECO:0000256" key="3">
    <source>
        <dbReference type="ARBA" id="ARBA00023002"/>
    </source>
</evidence>
<dbReference type="InterPro" id="IPR036812">
    <property type="entry name" value="NAD(P)_OxRdtase_dom_sf"/>
</dbReference>
<dbReference type="CDD" id="cd19120">
    <property type="entry name" value="AKR_AKR3C2-3"/>
    <property type="match status" value="1"/>
</dbReference>
<dbReference type="InterPro" id="IPR023210">
    <property type="entry name" value="NADP_OxRdtase_dom"/>
</dbReference>
<dbReference type="RefSeq" id="XP_066652883.1">
    <property type="nucleotide sequence ID" value="XM_066800918.1"/>
</dbReference>
<comment type="similarity">
    <text evidence="1">Belongs to the aldo/keto reductase family.</text>
</comment>
<proteinExistence type="inferred from homology"/>
<dbReference type="Gene3D" id="3.20.20.100">
    <property type="entry name" value="NADP-dependent oxidoreductase domain"/>
    <property type="match status" value="1"/>
</dbReference>
<dbReference type="Proteomes" id="UP001360953">
    <property type="component" value="Unassembled WGS sequence"/>
</dbReference>
<keyword evidence="3" id="KW-0560">Oxidoreductase</keyword>
<keyword evidence="2" id="KW-0521">NADP</keyword>
<dbReference type="InterPro" id="IPR018170">
    <property type="entry name" value="Aldo/ket_reductase_CS"/>
</dbReference>
<dbReference type="SUPFAM" id="SSF51430">
    <property type="entry name" value="NAD(P)-linked oxidoreductase"/>
    <property type="match status" value="1"/>
</dbReference>
<dbReference type="PROSITE" id="PS00062">
    <property type="entry name" value="ALDOKETO_REDUCTASE_2"/>
    <property type="match status" value="1"/>
</dbReference>
<organism evidence="5 6">
    <name type="scientific">Phyllosticta citribraziliensis</name>
    <dbReference type="NCBI Taxonomy" id="989973"/>
    <lineage>
        <taxon>Eukaryota</taxon>
        <taxon>Fungi</taxon>
        <taxon>Dikarya</taxon>
        <taxon>Ascomycota</taxon>
        <taxon>Pezizomycotina</taxon>
        <taxon>Dothideomycetes</taxon>
        <taxon>Dothideomycetes incertae sedis</taxon>
        <taxon>Botryosphaeriales</taxon>
        <taxon>Phyllostictaceae</taxon>
        <taxon>Phyllosticta</taxon>
    </lineage>
</organism>
<reference evidence="5 6" key="1">
    <citation type="submission" date="2024-04" db="EMBL/GenBank/DDBJ databases">
        <title>Phyllosticta paracitricarpa is synonymous to the EU quarantine fungus P. citricarpa based on phylogenomic analyses.</title>
        <authorList>
            <consortium name="Lawrence Berkeley National Laboratory"/>
            <person name="Van ingen-buijs V.A."/>
            <person name="Van westerhoven A.C."/>
            <person name="Haridas S."/>
            <person name="Skiadas P."/>
            <person name="Martin F."/>
            <person name="Groenewald J.Z."/>
            <person name="Crous P.W."/>
            <person name="Seidl M.F."/>
        </authorList>
    </citation>
    <scope>NUCLEOTIDE SEQUENCE [LARGE SCALE GENOMIC DNA]</scope>
    <source>
        <strain evidence="5 6">CPC 17464</strain>
    </source>
</reference>
<dbReference type="EMBL" id="JBBPEH010000009">
    <property type="protein sequence ID" value="KAK7533844.1"/>
    <property type="molecule type" value="Genomic_DNA"/>
</dbReference>
<keyword evidence="6" id="KW-1185">Reference proteome</keyword>
<comment type="caution">
    <text evidence="5">The sequence shown here is derived from an EMBL/GenBank/DDBJ whole genome shotgun (WGS) entry which is preliminary data.</text>
</comment>
<evidence type="ECO:0000313" key="5">
    <source>
        <dbReference type="EMBL" id="KAK7533844.1"/>
    </source>
</evidence>
<accession>A0ABR1LF44</accession>
<dbReference type="InterPro" id="IPR044494">
    <property type="entry name" value="AKR3C2/3"/>
</dbReference>
<dbReference type="PANTHER" id="PTHR43827">
    <property type="entry name" value="2,5-DIKETO-D-GLUCONIC ACID REDUCTASE"/>
    <property type="match status" value="1"/>
</dbReference>
<sequence length="344" mass="38103">MNCAMVVIAAATKTSLAVTASARLSSPPRFKNTTPTATFGATTKLFSTMAQLNNQVPSLKLNDGQSIPLLSFGTGTSWYKSGDESKIDRELIETIKTAIKLGYYHLDGAEMYKTEPELGIAIKESGVAREKLYVTTKVEPRINDVKAALKESLQKLQLDYVDLYLIHSPFWAKSDAELQAKWRDLEELQAAGLTKSIGVSNFLPQHLDAVLATAKVVPAINQIEFHPYLQHPPLLAYHRKHGIATSAYAPLTAVTKAKPGPVDDTLAALAKKYAVSEGEISLRWAIDQDVVAITTSSKEQRLSDYLRALSFKLTPTEIQQINEKGLQKHFRGFWKHKFDDDDRS</sequence>
<evidence type="ECO:0000256" key="1">
    <source>
        <dbReference type="ARBA" id="ARBA00007905"/>
    </source>
</evidence>
<dbReference type="PIRSF" id="PIRSF000097">
    <property type="entry name" value="AKR"/>
    <property type="match status" value="1"/>
</dbReference>
<feature type="domain" description="NADP-dependent oxidoreductase" evidence="4">
    <location>
        <begin position="73"/>
        <end position="324"/>
    </location>
</feature>
<dbReference type="InterPro" id="IPR020471">
    <property type="entry name" value="AKR"/>
</dbReference>
<name>A0ABR1LF44_9PEZI</name>
<protein>
    <submittedName>
        <fullName evidence="5">Aldo-keto reductase family 1 member C13</fullName>
    </submittedName>
</protein>
<evidence type="ECO:0000259" key="4">
    <source>
        <dbReference type="Pfam" id="PF00248"/>
    </source>
</evidence>
<dbReference type="GeneID" id="92033824"/>
<gene>
    <name evidence="5" type="ORF">J3D65DRAFT_631538</name>
</gene>